<sequence>MLANDSFNVASTSVSLTALPKDTTGLERIMLVAQGDLQRLLSTFFSRPIFIECIYAHTAPRTKPASPETPVSQIRQVHLVCSGRVVCIATSSVTITSPEFERLFLEDKYPIGQTFRRAQRTPQFSLLDVQSRIENGKRELRRTYKLETPGFECEILEVFPDRTMFAMGEAWLDEEQVANVVAPGQNWVVPQAETTVH</sequence>
<accession>A0A5M3MNL1</accession>
<dbReference type="RefSeq" id="XP_007769584.1">
    <property type="nucleotide sequence ID" value="XM_007771394.1"/>
</dbReference>
<evidence type="ECO:0000313" key="2">
    <source>
        <dbReference type="Proteomes" id="UP000053558"/>
    </source>
</evidence>
<dbReference type="AlphaFoldDB" id="A0A5M3MNL1"/>
<gene>
    <name evidence="1" type="ORF">CONPUDRAFT_82806</name>
</gene>
<dbReference type="EMBL" id="JH711579">
    <property type="protein sequence ID" value="EIW80703.1"/>
    <property type="molecule type" value="Genomic_DNA"/>
</dbReference>
<dbReference type="OMA" id="IEKHKYG"/>
<reference evidence="2" key="1">
    <citation type="journal article" date="2012" name="Science">
        <title>The Paleozoic origin of enzymatic lignin decomposition reconstructed from 31 fungal genomes.</title>
        <authorList>
            <person name="Floudas D."/>
            <person name="Binder M."/>
            <person name="Riley R."/>
            <person name="Barry K."/>
            <person name="Blanchette R.A."/>
            <person name="Henrissat B."/>
            <person name="Martinez A.T."/>
            <person name="Otillar R."/>
            <person name="Spatafora J.W."/>
            <person name="Yadav J.S."/>
            <person name="Aerts A."/>
            <person name="Benoit I."/>
            <person name="Boyd A."/>
            <person name="Carlson A."/>
            <person name="Copeland A."/>
            <person name="Coutinho P.M."/>
            <person name="de Vries R.P."/>
            <person name="Ferreira P."/>
            <person name="Findley K."/>
            <person name="Foster B."/>
            <person name="Gaskell J."/>
            <person name="Glotzer D."/>
            <person name="Gorecki P."/>
            <person name="Heitman J."/>
            <person name="Hesse C."/>
            <person name="Hori C."/>
            <person name="Igarashi K."/>
            <person name="Jurgens J.A."/>
            <person name="Kallen N."/>
            <person name="Kersten P."/>
            <person name="Kohler A."/>
            <person name="Kuees U."/>
            <person name="Kumar T.K.A."/>
            <person name="Kuo A."/>
            <person name="LaButti K."/>
            <person name="Larrondo L.F."/>
            <person name="Lindquist E."/>
            <person name="Ling A."/>
            <person name="Lombard V."/>
            <person name="Lucas S."/>
            <person name="Lundell T."/>
            <person name="Martin R."/>
            <person name="McLaughlin D.J."/>
            <person name="Morgenstern I."/>
            <person name="Morin E."/>
            <person name="Murat C."/>
            <person name="Nagy L.G."/>
            <person name="Nolan M."/>
            <person name="Ohm R.A."/>
            <person name="Patyshakuliyeva A."/>
            <person name="Rokas A."/>
            <person name="Ruiz-Duenas F.J."/>
            <person name="Sabat G."/>
            <person name="Salamov A."/>
            <person name="Samejima M."/>
            <person name="Schmutz J."/>
            <person name="Slot J.C."/>
            <person name="St John F."/>
            <person name="Stenlid J."/>
            <person name="Sun H."/>
            <person name="Sun S."/>
            <person name="Syed K."/>
            <person name="Tsang A."/>
            <person name="Wiebenga A."/>
            <person name="Young D."/>
            <person name="Pisabarro A."/>
            <person name="Eastwood D.C."/>
            <person name="Martin F."/>
            <person name="Cullen D."/>
            <person name="Grigoriev I.V."/>
            <person name="Hibbett D.S."/>
        </authorList>
    </citation>
    <scope>NUCLEOTIDE SEQUENCE [LARGE SCALE GENOMIC DNA]</scope>
    <source>
        <strain evidence="2">RWD-64-598 SS2</strain>
    </source>
</reference>
<organism evidence="1 2">
    <name type="scientific">Coniophora puteana (strain RWD-64-598)</name>
    <name type="common">Brown rot fungus</name>
    <dbReference type="NCBI Taxonomy" id="741705"/>
    <lineage>
        <taxon>Eukaryota</taxon>
        <taxon>Fungi</taxon>
        <taxon>Dikarya</taxon>
        <taxon>Basidiomycota</taxon>
        <taxon>Agaricomycotina</taxon>
        <taxon>Agaricomycetes</taxon>
        <taxon>Agaricomycetidae</taxon>
        <taxon>Boletales</taxon>
        <taxon>Coniophorineae</taxon>
        <taxon>Coniophoraceae</taxon>
        <taxon>Coniophora</taxon>
    </lineage>
</organism>
<dbReference type="GeneID" id="19210476"/>
<protein>
    <submittedName>
        <fullName evidence="1">Uncharacterized protein</fullName>
    </submittedName>
</protein>
<name>A0A5M3MNL1_CONPW</name>
<proteinExistence type="predicted"/>
<dbReference type="Proteomes" id="UP000053558">
    <property type="component" value="Unassembled WGS sequence"/>
</dbReference>
<keyword evidence="2" id="KW-1185">Reference proteome</keyword>
<evidence type="ECO:0000313" key="1">
    <source>
        <dbReference type="EMBL" id="EIW80703.1"/>
    </source>
</evidence>
<comment type="caution">
    <text evidence="1">The sequence shown here is derived from an EMBL/GenBank/DDBJ whole genome shotgun (WGS) entry which is preliminary data.</text>
</comment>
<dbReference type="OrthoDB" id="5673at2759"/>
<dbReference type="KEGG" id="cput:CONPUDRAFT_82806"/>
<dbReference type="InterPro" id="IPR028978">
    <property type="entry name" value="Chorismate_lyase_/UTRA_dom_sf"/>
</dbReference>
<dbReference type="SUPFAM" id="SSF64288">
    <property type="entry name" value="Chorismate lyase-like"/>
    <property type="match status" value="1"/>
</dbReference>
<dbReference type="Gene3D" id="3.40.1410.10">
    <property type="entry name" value="Chorismate lyase-like"/>
    <property type="match status" value="1"/>
</dbReference>